<gene>
    <name evidence="1" type="ORF">BST25_06000</name>
</gene>
<dbReference type="AlphaFoldDB" id="A0A1X0DT07"/>
<keyword evidence="2" id="KW-1185">Reference proteome</keyword>
<evidence type="ECO:0000313" key="1">
    <source>
        <dbReference type="EMBL" id="ORA75467.1"/>
    </source>
</evidence>
<sequence>MVRPKHPNKKLEAVLREAEAKGWRVEKRPNRYFKMKCPCKQLHIKTVKLSPSNPYYEKQLRAELSRKTCWGQ</sequence>
<dbReference type="STRING" id="53376.BST25_06000"/>
<proteinExistence type="predicted"/>
<organism evidence="1 2">
    <name type="scientific">Mycobacterium heidelbergense</name>
    <dbReference type="NCBI Taxonomy" id="53376"/>
    <lineage>
        <taxon>Bacteria</taxon>
        <taxon>Bacillati</taxon>
        <taxon>Actinomycetota</taxon>
        <taxon>Actinomycetes</taxon>
        <taxon>Mycobacteriales</taxon>
        <taxon>Mycobacteriaceae</taxon>
        <taxon>Mycobacterium</taxon>
        <taxon>Mycobacterium simiae complex</taxon>
    </lineage>
</organism>
<accession>A0A1X0DT07</accession>
<dbReference type="Proteomes" id="UP000192566">
    <property type="component" value="Unassembled WGS sequence"/>
</dbReference>
<evidence type="ECO:0000313" key="2">
    <source>
        <dbReference type="Proteomes" id="UP000192566"/>
    </source>
</evidence>
<name>A0A1X0DT07_MYCHE</name>
<comment type="caution">
    <text evidence="1">The sequence shown here is derived from an EMBL/GenBank/DDBJ whole genome shotgun (WGS) entry which is preliminary data.</text>
</comment>
<protein>
    <submittedName>
        <fullName evidence="1">Uncharacterized protein</fullName>
    </submittedName>
</protein>
<dbReference type="EMBL" id="MVHR01000005">
    <property type="protein sequence ID" value="ORA75467.1"/>
    <property type="molecule type" value="Genomic_DNA"/>
</dbReference>
<reference evidence="1 2" key="1">
    <citation type="submission" date="2017-02" db="EMBL/GenBank/DDBJ databases">
        <title>The new phylogeny of genus Mycobacterium.</title>
        <authorList>
            <person name="Tortoli E."/>
            <person name="Trovato A."/>
            <person name="Cirillo D.M."/>
        </authorList>
    </citation>
    <scope>NUCLEOTIDE SEQUENCE [LARGE SCALE GENOMIC DNA]</scope>
    <source>
        <strain evidence="1 2">DSM 44471</strain>
    </source>
</reference>